<name>A0A2L0V0C3_9CAUD</name>
<sequence>MKEKTKSRGMFTVRYIFGEADQFRTYDTIRVSTDTSDYAFNKRVANEVIDLGIVPEATTCHTTSDGFFFLAKNNNQNELDNLYEEIDTVLLMMSLTDQQ</sequence>
<accession>A0A2L0V0C3</accession>
<dbReference type="EMBL" id="MF403008">
    <property type="protein sequence ID" value="AUZ95238.1"/>
    <property type="molecule type" value="Genomic_DNA"/>
</dbReference>
<dbReference type="Proteomes" id="UP000223025">
    <property type="component" value="Segment"/>
</dbReference>
<organism evidence="1 2">
    <name type="scientific">Agrobacterium phage Atu_ph07</name>
    <dbReference type="NCBI Taxonomy" id="2024264"/>
    <lineage>
        <taxon>Viruses</taxon>
        <taxon>Duplodnaviria</taxon>
        <taxon>Heunggongvirae</taxon>
        <taxon>Uroviricota</taxon>
        <taxon>Caudoviricetes</taxon>
        <taxon>Polybotosvirus</taxon>
        <taxon>Polybotosvirus Atuph07</taxon>
    </lineage>
</organism>
<keyword evidence="2" id="KW-1185">Reference proteome</keyword>
<evidence type="ECO:0000313" key="1">
    <source>
        <dbReference type="EMBL" id="AUZ95238.1"/>
    </source>
</evidence>
<evidence type="ECO:0000313" key="2">
    <source>
        <dbReference type="Proteomes" id="UP000223025"/>
    </source>
</evidence>
<dbReference type="KEGG" id="vg:40088482"/>
<protein>
    <submittedName>
        <fullName evidence="1">Uncharacterized protein</fullName>
    </submittedName>
</protein>
<reference evidence="1 2" key="1">
    <citation type="submission" date="2017-06" db="EMBL/GenBank/DDBJ databases">
        <authorList>
            <person name="Kim H.J."/>
            <person name="Triplett B.A."/>
        </authorList>
    </citation>
    <scope>NUCLEOTIDE SEQUENCE [LARGE SCALE GENOMIC DNA]</scope>
</reference>
<dbReference type="RefSeq" id="YP_009612144.1">
    <property type="nucleotide sequence ID" value="NC_042013.1"/>
</dbReference>
<proteinExistence type="predicted"/>
<dbReference type="GeneID" id="40088482"/>